<accession>A0A367IWJ0</accession>
<dbReference type="PANTHER" id="PTHR12197">
    <property type="entry name" value="HISTONE-LYSINE N-METHYLTRANSFERASE SMYD"/>
    <property type="match status" value="1"/>
</dbReference>
<feature type="domain" description="SET" evidence="1">
    <location>
        <begin position="1"/>
        <end position="91"/>
    </location>
</feature>
<dbReference type="Pfam" id="PF00856">
    <property type="entry name" value="SET"/>
    <property type="match status" value="1"/>
</dbReference>
<dbReference type="CDD" id="cd20071">
    <property type="entry name" value="SET_SMYD"/>
    <property type="match status" value="1"/>
</dbReference>
<dbReference type="OrthoDB" id="265717at2759"/>
<dbReference type="InterPro" id="IPR011990">
    <property type="entry name" value="TPR-like_helical_dom_sf"/>
</dbReference>
<evidence type="ECO:0000313" key="2">
    <source>
        <dbReference type="EMBL" id="RCH82063.1"/>
    </source>
</evidence>
<reference evidence="2 3" key="1">
    <citation type="journal article" date="2018" name="G3 (Bethesda)">
        <title>Phylogenetic and Phylogenomic Definition of Rhizopus Species.</title>
        <authorList>
            <person name="Gryganskyi A.P."/>
            <person name="Golan J."/>
            <person name="Dolatabadi S."/>
            <person name="Mondo S."/>
            <person name="Robb S."/>
            <person name="Idnurm A."/>
            <person name="Muszewska A."/>
            <person name="Steczkiewicz K."/>
            <person name="Masonjones S."/>
            <person name="Liao H.L."/>
            <person name="Gajdeczka M.T."/>
            <person name="Anike F."/>
            <person name="Vuek A."/>
            <person name="Anishchenko I.M."/>
            <person name="Voigt K."/>
            <person name="de Hoog G.S."/>
            <person name="Smith M.E."/>
            <person name="Heitman J."/>
            <person name="Vilgalys R."/>
            <person name="Stajich J.E."/>
        </authorList>
    </citation>
    <scope>NUCLEOTIDE SEQUENCE [LARGE SCALE GENOMIC DNA]</scope>
    <source>
        <strain evidence="2 3">LSU 92-RS-03</strain>
    </source>
</reference>
<keyword evidence="3" id="KW-1185">Reference proteome</keyword>
<dbReference type="EMBL" id="PJQM01005250">
    <property type="protein sequence ID" value="RCH82063.1"/>
    <property type="molecule type" value="Genomic_DNA"/>
</dbReference>
<name>A0A367IWJ0_RHIST</name>
<feature type="non-terminal residue" evidence="2">
    <location>
        <position position="1"/>
    </location>
</feature>
<protein>
    <recommendedName>
        <fullName evidence="1">SET domain-containing protein</fullName>
    </recommendedName>
</protein>
<dbReference type="InterPro" id="IPR046341">
    <property type="entry name" value="SET_dom_sf"/>
</dbReference>
<gene>
    <name evidence="2" type="ORF">CU098_005709</name>
</gene>
<dbReference type="Proteomes" id="UP000253551">
    <property type="component" value="Unassembled WGS sequence"/>
</dbReference>
<organism evidence="2 3">
    <name type="scientific">Rhizopus stolonifer</name>
    <name type="common">Rhizopus nigricans</name>
    <dbReference type="NCBI Taxonomy" id="4846"/>
    <lineage>
        <taxon>Eukaryota</taxon>
        <taxon>Fungi</taxon>
        <taxon>Fungi incertae sedis</taxon>
        <taxon>Mucoromycota</taxon>
        <taxon>Mucoromycotina</taxon>
        <taxon>Mucoromycetes</taxon>
        <taxon>Mucorales</taxon>
        <taxon>Mucorineae</taxon>
        <taxon>Rhizopodaceae</taxon>
        <taxon>Rhizopus</taxon>
    </lineage>
</organism>
<dbReference type="InterPro" id="IPR001214">
    <property type="entry name" value="SET_dom"/>
</dbReference>
<dbReference type="PANTHER" id="PTHR12197:SF282">
    <property type="entry name" value="SET DOMAIN-CONTAINING PROTEIN"/>
    <property type="match status" value="1"/>
</dbReference>
<proteinExistence type="predicted"/>
<evidence type="ECO:0000259" key="1">
    <source>
        <dbReference type="PROSITE" id="PS50280"/>
    </source>
</evidence>
<comment type="caution">
    <text evidence="2">The sequence shown here is derived from an EMBL/GenBank/DDBJ whole genome shotgun (WGS) entry which is preliminary data.</text>
</comment>
<dbReference type="PROSITE" id="PS50280">
    <property type="entry name" value="SET"/>
    <property type="match status" value="1"/>
</dbReference>
<dbReference type="InterPro" id="IPR050869">
    <property type="entry name" value="H3K4_H4K5_MeTrfase"/>
</dbReference>
<sequence>SRLLMEMQENMHISVDDMVTLACRINSNAHGLGDNQSRNTDVALGLFPLGAMFFNHGCNPNTAFVGMPNGQLAFRTIRPVSKDEELVVSYIDLYSDRDERRQDLLASKHFWCKCKRCASPIEKSVDRFLQGVDCKECQKDVYVIPATPVEHLTKGSKSLYLEKGTFKCAQCAHEISADDVRDTLDSANKTYMLGMTAIRQERNYRKGSEKLEVLTKSTNNGLHTLNSFKLNSFIPLMNCKRHNGDLKGAIEVNKSILNLMEQYAEKGLPANTSEISDYWQNLGELCEKMKETQGRSAVLEKKWAKEAKAAFSNALKIRSVVFGKDHPKTMLIQKRMESI</sequence>
<dbReference type="Gene3D" id="2.170.270.10">
    <property type="entry name" value="SET domain"/>
    <property type="match status" value="1"/>
</dbReference>
<dbReference type="Gene3D" id="1.25.40.10">
    <property type="entry name" value="Tetratricopeptide repeat domain"/>
    <property type="match status" value="1"/>
</dbReference>
<dbReference type="STRING" id="4846.A0A367IWJ0"/>
<evidence type="ECO:0000313" key="3">
    <source>
        <dbReference type="Proteomes" id="UP000253551"/>
    </source>
</evidence>
<dbReference type="AlphaFoldDB" id="A0A367IWJ0"/>
<dbReference type="SUPFAM" id="SSF82199">
    <property type="entry name" value="SET domain"/>
    <property type="match status" value="1"/>
</dbReference>